<gene>
    <name evidence="7" type="ORF">NIES23_10020</name>
</gene>
<evidence type="ECO:0000313" key="8">
    <source>
        <dbReference type="Proteomes" id="UP000217507"/>
    </source>
</evidence>
<dbReference type="InterPro" id="IPR051313">
    <property type="entry name" value="Bact_iron-sidero_bind"/>
</dbReference>
<dbReference type="Gene3D" id="3.40.50.1980">
    <property type="entry name" value="Nitrogenase molybdenum iron protein domain"/>
    <property type="match status" value="2"/>
</dbReference>
<dbReference type="PROSITE" id="PS50983">
    <property type="entry name" value="FE_B12_PBP"/>
    <property type="match status" value="1"/>
</dbReference>
<dbReference type="GO" id="GO:1901678">
    <property type="term" value="P:iron coordination entity transport"/>
    <property type="evidence" value="ECO:0007669"/>
    <property type="project" value="UniProtKB-ARBA"/>
</dbReference>
<sequence>MFWKTCCNAMLLVGVAIAFLHKYIVLVVLTSILITACQGDIIDNPNLESNVPQSTDCRVVEHAVGKTKICGKPKKIAVLEPKMLSLMLALDVQPAAYADAYLVNAPQFDNPSQQIPYLGKYVTSQPINLGDRSSPSLEALTLLKPDLILGLNYQDNQLFSAIAPTVFIDNEQNWQESIKIVAKALDSQKNIPSIITSQQQQLAKVRAQLESLVSTHPRVLNIVCSQLMDYIEVTYNGNTIEILEKIGFQPVFLPDIERKPGLRPQITLETLAQLDADIVIVNTWVDNWNGKSTYTVPLKELKQKWAKNPLLHNSQAWKEGRVYFVDYTLWGNVIGAPIANALILEQLPSLLLSNTLKP</sequence>
<keyword evidence="4" id="KW-0732">Signal</keyword>
<dbReference type="PANTHER" id="PTHR30532:SF24">
    <property type="entry name" value="FERRIC ENTEROBACTIN-BINDING PERIPLASMIC PROTEIN FEPB"/>
    <property type="match status" value="1"/>
</dbReference>
<comment type="subcellular location">
    <subcellularLocation>
        <location evidence="1">Cell envelope</location>
    </subcellularLocation>
</comment>
<keyword evidence="5" id="KW-1133">Transmembrane helix</keyword>
<dbReference type="InterPro" id="IPR002491">
    <property type="entry name" value="ABC_transptr_periplasmic_BD"/>
</dbReference>
<dbReference type="PANTHER" id="PTHR30532">
    <property type="entry name" value="IRON III DICITRATE-BINDING PERIPLASMIC PROTEIN"/>
    <property type="match status" value="1"/>
</dbReference>
<keyword evidence="3" id="KW-0813">Transport</keyword>
<accession>A0A1Z4KGW6</accession>
<dbReference type="Proteomes" id="UP000217507">
    <property type="component" value="Chromosome"/>
</dbReference>
<protein>
    <submittedName>
        <fullName evidence="7">Iron(III) dicitrate-binding periplasmic protein</fullName>
    </submittedName>
</protein>
<keyword evidence="5" id="KW-0472">Membrane</keyword>
<feature type="domain" description="Fe/B12 periplasmic-binding" evidence="6">
    <location>
        <begin position="75"/>
        <end position="355"/>
    </location>
</feature>
<dbReference type="EMBL" id="AP018216">
    <property type="protein sequence ID" value="BAY68218.1"/>
    <property type="molecule type" value="Genomic_DNA"/>
</dbReference>
<proteinExistence type="inferred from homology"/>
<dbReference type="CDD" id="cd01146">
    <property type="entry name" value="FhuD"/>
    <property type="match status" value="1"/>
</dbReference>
<evidence type="ECO:0000256" key="1">
    <source>
        <dbReference type="ARBA" id="ARBA00004196"/>
    </source>
</evidence>
<reference evidence="7 8" key="1">
    <citation type="submission" date="2017-06" db="EMBL/GenBank/DDBJ databases">
        <title>Genome sequencing of cyanobaciteial culture collection at National Institute for Environmental Studies (NIES).</title>
        <authorList>
            <person name="Hirose Y."/>
            <person name="Shimura Y."/>
            <person name="Fujisawa T."/>
            <person name="Nakamura Y."/>
            <person name="Kawachi M."/>
        </authorList>
    </citation>
    <scope>NUCLEOTIDE SEQUENCE [LARGE SCALE GENOMIC DNA]</scope>
    <source>
        <strain evidence="7 8">NIES-23</strain>
    </source>
</reference>
<evidence type="ECO:0000256" key="3">
    <source>
        <dbReference type="ARBA" id="ARBA00022448"/>
    </source>
</evidence>
<comment type="similarity">
    <text evidence="2">Belongs to the bacterial solute-binding protein 8 family.</text>
</comment>
<name>A0A1Z4KGW6_ANAVA</name>
<evidence type="ECO:0000256" key="2">
    <source>
        <dbReference type="ARBA" id="ARBA00008814"/>
    </source>
</evidence>
<feature type="transmembrane region" description="Helical" evidence="5">
    <location>
        <begin position="12"/>
        <end position="34"/>
    </location>
</feature>
<dbReference type="AlphaFoldDB" id="A0A1Z4KGW6"/>
<evidence type="ECO:0000313" key="7">
    <source>
        <dbReference type="EMBL" id="BAY68218.1"/>
    </source>
</evidence>
<dbReference type="SUPFAM" id="SSF53807">
    <property type="entry name" value="Helical backbone' metal receptor"/>
    <property type="match status" value="1"/>
</dbReference>
<dbReference type="Pfam" id="PF01497">
    <property type="entry name" value="Peripla_BP_2"/>
    <property type="match status" value="1"/>
</dbReference>
<evidence type="ECO:0000256" key="5">
    <source>
        <dbReference type="SAM" id="Phobius"/>
    </source>
</evidence>
<evidence type="ECO:0000256" key="4">
    <source>
        <dbReference type="ARBA" id="ARBA00022729"/>
    </source>
</evidence>
<evidence type="ECO:0000259" key="6">
    <source>
        <dbReference type="PROSITE" id="PS50983"/>
    </source>
</evidence>
<dbReference type="GO" id="GO:0030288">
    <property type="term" value="C:outer membrane-bounded periplasmic space"/>
    <property type="evidence" value="ECO:0007669"/>
    <property type="project" value="TreeGrafter"/>
</dbReference>
<organism evidence="7 8">
    <name type="scientific">Trichormus variabilis NIES-23</name>
    <dbReference type="NCBI Taxonomy" id="1973479"/>
    <lineage>
        <taxon>Bacteria</taxon>
        <taxon>Bacillati</taxon>
        <taxon>Cyanobacteriota</taxon>
        <taxon>Cyanophyceae</taxon>
        <taxon>Nostocales</taxon>
        <taxon>Nostocaceae</taxon>
        <taxon>Trichormus</taxon>
    </lineage>
</organism>
<keyword evidence="5" id="KW-0812">Transmembrane</keyword>